<keyword evidence="1" id="KW-0812">Transmembrane</keyword>
<feature type="transmembrane region" description="Helical" evidence="1">
    <location>
        <begin position="82"/>
        <end position="109"/>
    </location>
</feature>
<evidence type="ECO:0008006" key="4">
    <source>
        <dbReference type="Google" id="ProtNLM"/>
    </source>
</evidence>
<dbReference type="Proteomes" id="UP000553766">
    <property type="component" value="Unassembled WGS sequence"/>
</dbReference>
<proteinExistence type="predicted"/>
<name>A0A840X2T2_9RHOB</name>
<comment type="caution">
    <text evidence="2">The sequence shown here is derived from an EMBL/GenBank/DDBJ whole genome shotgun (WGS) entry which is preliminary data.</text>
</comment>
<dbReference type="EMBL" id="JACIJS010000002">
    <property type="protein sequence ID" value="MBB5514977.1"/>
    <property type="molecule type" value="Genomic_DNA"/>
</dbReference>
<keyword evidence="1" id="KW-1133">Transmembrane helix</keyword>
<protein>
    <recommendedName>
        <fullName evidence="4">TVP38/TMEM64 family membrane protein</fullName>
    </recommendedName>
</protein>
<reference evidence="2 3" key="1">
    <citation type="submission" date="2020-08" db="EMBL/GenBank/DDBJ databases">
        <title>Genomic Encyclopedia of Type Strains, Phase IV (KMG-IV): sequencing the most valuable type-strain genomes for metagenomic binning, comparative biology and taxonomic classification.</title>
        <authorList>
            <person name="Goeker M."/>
        </authorList>
    </citation>
    <scope>NUCLEOTIDE SEQUENCE [LARGE SCALE GENOMIC DNA]</scope>
    <source>
        <strain evidence="2 3">DSM 103377</strain>
    </source>
</reference>
<keyword evidence="3" id="KW-1185">Reference proteome</keyword>
<evidence type="ECO:0000313" key="2">
    <source>
        <dbReference type="EMBL" id="MBB5514977.1"/>
    </source>
</evidence>
<organism evidence="2 3">
    <name type="scientific">Rubricella aquisinus</name>
    <dbReference type="NCBI Taxonomy" id="2028108"/>
    <lineage>
        <taxon>Bacteria</taxon>
        <taxon>Pseudomonadati</taxon>
        <taxon>Pseudomonadota</taxon>
        <taxon>Alphaproteobacteria</taxon>
        <taxon>Rhodobacterales</taxon>
        <taxon>Paracoccaceae</taxon>
        <taxon>Rubricella</taxon>
    </lineage>
</organism>
<gene>
    <name evidence="2" type="ORF">FHS89_000983</name>
</gene>
<feature type="transmembrane region" description="Helical" evidence="1">
    <location>
        <begin position="19"/>
        <end position="37"/>
    </location>
</feature>
<keyword evidence="1" id="KW-0472">Membrane</keyword>
<feature type="transmembrane region" description="Helical" evidence="1">
    <location>
        <begin position="156"/>
        <end position="179"/>
    </location>
</feature>
<accession>A0A840X2T2</accession>
<dbReference type="RefSeq" id="WP_184009086.1">
    <property type="nucleotide sequence ID" value="NZ_JACIJS010000002.1"/>
</dbReference>
<dbReference type="AlphaFoldDB" id="A0A840X2T2"/>
<feature type="transmembrane region" description="Helical" evidence="1">
    <location>
        <begin position="57"/>
        <end position="76"/>
    </location>
</feature>
<sequence length="235" mass="24153">MTALGHILPIPVRAPALPWRHAVLLAALLGALALGLAHPGLLGEMSALIAQTKSDPVLLGLVVLIYMVLIALPFVPGAELGLMLLALFGATLALPLYLATVVALTGAFVMGRMAAPRLRTGRRAGPEGATRAPATFPPAMDAHHAPWLKRLVRYRAVALILLINMPGNTVLGGGGGISFMAGLTRHVSLPGFMACVAVAVAPVPLMVMALPLLGDTAVALWIMEQLGEGLAGAGS</sequence>
<feature type="transmembrane region" description="Helical" evidence="1">
    <location>
        <begin position="191"/>
        <end position="213"/>
    </location>
</feature>
<evidence type="ECO:0000256" key="1">
    <source>
        <dbReference type="SAM" id="Phobius"/>
    </source>
</evidence>
<evidence type="ECO:0000313" key="3">
    <source>
        <dbReference type="Proteomes" id="UP000553766"/>
    </source>
</evidence>